<dbReference type="GO" id="GO:0003677">
    <property type="term" value="F:DNA binding"/>
    <property type="evidence" value="ECO:0007669"/>
    <property type="project" value="UniProtKB-KW"/>
</dbReference>
<gene>
    <name evidence="6" type="ORF">ARC23_05210</name>
</gene>
<name>A0A0R0BDN8_9GAMM</name>
<dbReference type="InterPro" id="IPR000792">
    <property type="entry name" value="Tscrpt_reg_LuxR_C"/>
</dbReference>
<dbReference type="Gene3D" id="3.40.50.2300">
    <property type="match status" value="1"/>
</dbReference>
<reference evidence="6 7" key="1">
    <citation type="journal article" date="2016" name="Front. Microbiol.">
        <title>Genome Sequence of Type Strains of Genus Stenotrophomonas.</title>
        <authorList>
            <person name="Patil P.P."/>
            <person name="Midha S."/>
            <person name="Kumar S."/>
            <person name="Patil P.B."/>
        </authorList>
    </citation>
    <scope>NUCLEOTIDE SEQUENCE [LARGE SCALE GENOMIC DNA]</scope>
    <source>
        <strain evidence="6 7">LMG 978</strain>
    </source>
</reference>
<evidence type="ECO:0000256" key="3">
    <source>
        <dbReference type="PROSITE-ProRule" id="PRU00169"/>
    </source>
</evidence>
<dbReference type="AlphaFoldDB" id="A0A0R0BDN8"/>
<dbReference type="Gene3D" id="1.10.10.10">
    <property type="entry name" value="Winged helix-like DNA-binding domain superfamily/Winged helix DNA-binding domain"/>
    <property type="match status" value="1"/>
</dbReference>
<keyword evidence="7" id="KW-1185">Reference proteome</keyword>
<proteinExistence type="predicted"/>
<dbReference type="InterPro" id="IPR011006">
    <property type="entry name" value="CheY-like_superfamily"/>
</dbReference>
<organism evidence="6 7">
    <name type="scientific">Stenotrophomonas beteli</name>
    <dbReference type="NCBI Taxonomy" id="3384461"/>
    <lineage>
        <taxon>Bacteria</taxon>
        <taxon>Pseudomonadati</taxon>
        <taxon>Pseudomonadota</taxon>
        <taxon>Gammaproteobacteria</taxon>
        <taxon>Lysobacterales</taxon>
        <taxon>Lysobacteraceae</taxon>
        <taxon>Stenotrophomonas</taxon>
        <taxon>Stenotrophomonas maltophilia group</taxon>
    </lineage>
</organism>
<protein>
    <submittedName>
        <fullName evidence="6">LuxR family transcriptional regulator</fullName>
    </submittedName>
</protein>
<keyword evidence="2" id="KW-0238">DNA-binding</keyword>
<dbReference type="EMBL" id="LLXV01000014">
    <property type="protein sequence ID" value="KRG52530.1"/>
    <property type="molecule type" value="Genomic_DNA"/>
</dbReference>
<evidence type="ECO:0000256" key="2">
    <source>
        <dbReference type="ARBA" id="ARBA00023125"/>
    </source>
</evidence>
<dbReference type="PANTHER" id="PTHR43214">
    <property type="entry name" value="TWO-COMPONENT RESPONSE REGULATOR"/>
    <property type="match status" value="1"/>
</dbReference>
<dbReference type="GO" id="GO:0000160">
    <property type="term" value="P:phosphorelay signal transduction system"/>
    <property type="evidence" value="ECO:0007669"/>
    <property type="project" value="InterPro"/>
</dbReference>
<evidence type="ECO:0000313" key="7">
    <source>
        <dbReference type="Proteomes" id="UP000051757"/>
    </source>
</evidence>
<dbReference type="SMART" id="SM00448">
    <property type="entry name" value="REC"/>
    <property type="match status" value="1"/>
</dbReference>
<sequence>MSIRIVIADDHPVILAGVREALDAEPDLQIVAAVSDSTSLVQVLSAAEVDVVVTDYSMPGGDYGDGVALIGFLRRRFPRLPLVVLTGVGGTQILAGIRKAGATSIIAKVDPVQQLAAAIRLARRGERADSAEVQRQLQKIAVSADGAALSRREAEVLRLIAEGLSQKEIAAQLKRSRQTISTQKHSAMRKLGLERSADIFEYAVDNGIVSASQAMRARRGEAPDGDDAA</sequence>
<comment type="caution">
    <text evidence="6">The sequence shown here is derived from an EMBL/GenBank/DDBJ whole genome shotgun (WGS) entry which is preliminary data.</text>
</comment>
<dbReference type="SUPFAM" id="SSF52172">
    <property type="entry name" value="CheY-like"/>
    <property type="match status" value="1"/>
</dbReference>
<evidence type="ECO:0000313" key="6">
    <source>
        <dbReference type="EMBL" id="KRG52530.1"/>
    </source>
</evidence>
<dbReference type="InterPro" id="IPR001789">
    <property type="entry name" value="Sig_transdc_resp-reg_receiver"/>
</dbReference>
<dbReference type="CDD" id="cd17535">
    <property type="entry name" value="REC_NarL-like"/>
    <property type="match status" value="1"/>
</dbReference>
<evidence type="ECO:0000259" key="5">
    <source>
        <dbReference type="PROSITE" id="PS50110"/>
    </source>
</evidence>
<dbReference type="GO" id="GO:0006355">
    <property type="term" value="P:regulation of DNA-templated transcription"/>
    <property type="evidence" value="ECO:0007669"/>
    <property type="project" value="InterPro"/>
</dbReference>
<dbReference type="CDD" id="cd06170">
    <property type="entry name" value="LuxR_C_like"/>
    <property type="match status" value="1"/>
</dbReference>
<dbReference type="InterPro" id="IPR016032">
    <property type="entry name" value="Sig_transdc_resp-reg_C-effctor"/>
</dbReference>
<dbReference type="PRINTS" id="PR00038">
    <property type="entry name" value="HTHLUXR"/>
</dbReference>
<keyword evidence="1 3" id="KW-0597">Phosphoprotein</keyword>
<dbReference type="PANTHER" id="PTHR43214:SF17">
    <property type="entry name" value="TRANSCRIPTIONAL REGULATORY PROTEIN RCSB"/>
    <property type="match status" value="1"/>
</dbReference>
<feature type="domain" description="HTH luxR-type" evidence="4">
    <location>
        <begin position="142"/>
        <end position="207"/>
    </location>
</feature>
<dbReference type="SUPFAM" id="SSF46894">
    <property type="entry name" value="C-terminal effector domain of the bipartite response regulators"/>
    <property type="match status" value="1"/>
</dbReference>
<dbReference type="InterPro" id="IPR039420">
    <property type="entry name" value="WalR-like"/>
</dbReference>
<dbReference type="Pfam" id="PF00072">
    <property type="entry name" value="Response_reg"/>
    <property type="match status" value="1"/>
</dbReference>
<feature type="domain" description="Response regulatory" evidence="5">
    <location>
        <begin position="4"/>
        <end position="123"/>
    </location>
</feature>
<dbReference type="Proteomes" id="UP000051757">
    <property type="component" value="Unassembled WGS sequence"/>
</dbReference>
<dbReference type="PROSITE" id="PS50043">
    <property type="entry name" value="HTH_LUXR_2"/>
    <property type="match status" value="1"/>
</dbReference>
<evidence type="ECO:0000256" key="1">
    <source>
        <dbReference type="ARBA" id="ARBA00022553"/>
    </source>
</evidence>
<dbReference type="PROSITE" id="PS50110">
    <property type="entry name" value="RESPONSE_REGULATORY"/>
    <property type="match status" value="1"/>
</dbReference>
<dbReference type="InterPro" id="IPR036388">
    <property type="entry name" value="WH-like_DNA-bd_sf"/>
</dbReference>
<feature type="modified residue" description="4-aspartylphosphate" evidence="3">
    <location>
        <position position="55"/>
    </location>
</feature>
<accession>A0A0R0BDN8</accession>
<dbReference type="Pfam" id="PF00196">
    <property type="entry name" value="GerE"/>
    <property type="match status" value="1"/>
</dbReference>
<dbReference type="InterPro" id="IPR058245">
    <property type="entry name" value="NreC/VraR/RcsB-like_REC"/>
</dbReference>
<dbReference type="OrthoDB" id="4313922at2"/>
<evidence type="ECO:0000259" key="4">
    <source>
        <dbReference type="PROSITE" id="PS50043"/>
    </source>
</evidence>
<dbReference type="SMART" id="SM00421">
    <property type="entry name" value="HTH_LUXR"/>
    <property type="match status" value="1"/>
</dbReference>